<dbReference type="AlphaFoldDB" id="A0A1P8KGB1"/>
<keyword evidence="1" id="KW-0614">Plasmid</keyword>
<geneLocation type="plasmid" evidence="1">
    <name>pALWED1.1</name>
</geneLocation>
<proteinExistence type="predicted"/>
<evidence type="ECO:0000313" key="1">
    <source>
        <dbReference type="EMBL" id="APW48722.1"/>
    </source>
</evidence>
<gene>
    <name evidence="1" type="ORF">BAA96_1p0015</name>
</gene>
<dbReference type="EMBL" id="KX426227">
    <property type="protein sequence ID" value="APW48722.1"/>
    <property type="molecule type" value="Genomic_DNA"/>
</dbReference>
<sequence>MYLRVWVISELTKMTECLADTEYIDMSLEEVISGIVLQPFKPDIVNDIAVLDSVFETDILNDDEYSFIGPYIYKHWELGIDALPKETHDQLSIFRLCVIGTEAFNFLNDLYIPTTRDTGHTSNTLLLLHVVHIAIGNQTTTGEDTTGHFQDPLIKALLLMNIPVNSDCLLLDDTLVHLNKITALSGLDVEIQVKQSVSVKHKKLLSTNFGFDNPLSIISVLEQKKLSEELTRYFPMIHLPTSVEDATNQIDTGNLKMSSLQTYCIYQNLKLSVSKVFHEQGLYQNKEIYIELDKVHFQLKNTGSLNFKVGTLGESQEVLETVFWQLLNKGLVFDLNSFKKYVELKEDETVKTDVFTNSKNDNIHFNSTYYELLLRLVLDISLKPSVKSLEDAIQNKDFDSAINVLRELPFFSA</sequence>
<reference evidence="1" key="1">
    <citation type="journal article" date="2016" name="Biomed. Res. Int.">
        <title>Resistance of Permafrost and Modern Acinetobacter lwoffii Strains to Heavy Metals and Arsenic Revealed by Genome Analysis.</title>
        <authorList>
            <person name="Mindlin S."/>
            <person name="Petrenko A."/>
            <person name="Kurakov A."/>
            <person name="Beletsky A."/>
            <person name="Mardanov A."/>
            <person name="Petrova M."/>
        </authorList>
    </citation>
    <scope>NUCLEOTIDE SEQUENCE</scope>
    <source>
        <strain evidence="1">ED23-35</strain>
        <plasmid evidence="1">pALWED1.1</plasmid>
    </source>
</reference>
<protein>
    <submittedName>
        <fullName evidence="1">Uncharacterized protein</fullName>
    </submittedName>
</protein>
<organism evidence="1">
    <name type="scientific">Acinetobacter lwoffii</name>
    <dbReference type="NCBI Taxonomy" id="28090"/>
    <lineage>
        <taxon>Bacteria</taxon>
        <taxon>Pseudomonadati</taxon>
        <taxon>Pseudomonadota</taxon>
        <taxon>Gammaproteobacteria</taxon>
        <taxon>Moraxellales</taxon>
        <taxon>Moraxellaceae</taxon>
        <taxon>Acinetobacter</taxon>
    </lineage>
</organism>
<accession>A0A1P8KGB1</accession>
<dbReference type="RefSeq" id="WP_032055038.1">
    <property type="nucleotide sequence ID" value="NZ_CP147683.1"/>
</dbReference>
<name>A0A1P8KGB1_ACILW</name>